<dbReference type="RefSeq" id="WP_189330826.1">
    <property type="nucleotide sequence ID" value="NZ_AP023356.1"/>
</dbReference>
<sequence>MSGSNDDLAAVLDRGRPGDEADALLAALLAGGVFVPVSEGGKVQFIGDRDSGPMLPGYTSEACRQQWQPQAAGSVHCDAARLIDIHQATGVEKLALFATREWARLPLALVSHALIQQDPGGRSVMLTWSTHPVAVALRDAFAARILRHPQVRCVWIAHARWADTGQEHLMVQIAVDEGAQPVADALMKAVMAEDLADFSHDQHIAMMALTPGQGDYAADLDRKGLDTVRADHTANRVHVISRQFDQPR</sequence>
<protein>
    <submittedName>
        <fullName evidence="1">Uncharacterized protein</fullName>
    </submittedName>
</protein>
<name>A0ABM7LL16_9ACTN</name>
<dbReference type="EMBL" id="AP023356">
    <property type="protein sequence ID" value="BCJ39952.1"/>
    <property type="molecule type" value="Genomic_DNA"/>
</dbReference>
<evidence type="ECO:0000313" key="1">
    <source>
        <dbReference type="EMBL" id="BCJ39952.1"/>
    </source>
</evidence>
<gene>
    <name evidence="1" type="ORF">Aiant_06090</name>
</gene>
<dbReference type="Proteomes" id="UP000676967">
    <property type="component" value="Chromosome"/>
</dbReference>
<reference evidence="1 2" key="1">
    <citation type="submission" date="2020-08" db="EMBL/GenBank/DDBJ databases">
        <title>Whole genome shotgun sequence of Actinoplanes ianthinogenes NBRC 13996.</title>
        <authorList>
            <person name="Komaki H."/>
            <person name="Tamura T."/>
        </authorList>
    </citation>
    <scope>NUCLEOTIDE SEQUENCE [LARGE SCALE GENOMIC DNA]</scope>
    <source>
        <strain evidence="1 2">NBRC 13996</strain>
    </source>
</reference>
<organism evidence="1 2">
    <name type="scientific">Actinoplanes ianthinogenes</name>
    <dbReference type="NCBI Taxonomy" id="122358"/>
    <lineage>
        <taxon>Bacteria</taxon>
        <taxon>Bacillati</taxon>
        <taxon>Actinomycetota</taxon>
        <taxon>Actinomycetes</taxon>
        <taxon>Micromonosporales</taxon>
        <taxon>Micromonosporaceae</taxon>
        <taxon>Actinoplanes</taxon>
    </lineage>
</organism>
<keyword evidence="2" id="KW-1185">Reference proteome</keyword>
<evidence type="ECO:0000313" key="2">
    <source>
        <dbReference type="Proteomes" id="UP000676967"/>
    </source>
</evidence>
<accession>A0ABM7LL16</accession>
<proteinExistence type="predicted"/>